<gene>
    <name evidence="1" type="ORF">AVDCRST_MAG02-1721</name>
</gene>
<reference evidence="1" key="1">
    <citation type="submission" date="2020-02" db="EMBL/GenBank/DDBJ databases">
        <authorList>
            <person name="Meier V. D."/>
        </authorList>
    </citation>
    <scope>NUCLEOTIDE SEQUENCE</scope>
    <source>
        <strain evidence="1">AVDCRST_MAG02</strain>
    </source>
</reference>
<sequence length="78" mass="8717">MGPAEGEVPMSDEEQRERTAVYDGWRQVRTLEDVDEMEMMVDRFEAGISSDPKGVLAADVAIAREMLKDAAPVHRAPR</sequence>
<proteinExistence type="predicted"/>
<dbReference type="EMBL" id="CADCVH010000055">
    <property type="protein sequence ID" value="CAA9457741.1"/>
    <property type="molecule type" value="Genomic_DNA"/>
</dbReference>
<accession>A0A6J4QX97</accession>
<evidence type="ECO:0000313" key="1">
    <source>
        <dbReference type="EMBL" id="CAA9457741.1"/>
    </source>
</evidence>
<protein>
    <submittedName>
        <fullName evidence="1">Uncharacterized protein</fullName>
    </submittedName>
</protein>
<organism evidence="1">
    <name type="scientific">uncultured Rubrobacteraceae bacterium</name>
    <dbReference type="NCBI Taxonomy" id="349277"/>
    <lineage>
        <taxon>Bacteria</taxon>
        <taxon>Bacillati</taxon>
        <taxon>Actinomycetota</taxon>
        <taxon>Rubrobacteria</taxon>
        <taxon>Rubrobacterales</taxon>
        <taxon>Rubrobacteraceae</taxon>
        <taxon>environmental samples</taxon>
    </lineage>
</organism>
<dbReference type="AlphaFoldDB" id="A0A6J4QX97"/>
<name>A0A6J4QX97_9ACTN</name>